<gene>
    <name evidence="10" type="ORF">CTHT_0011030</name>
</gene>
<evidence type="ECO:0000256" key="5">
    <source>
        <dbReference type="ARBA" id="ARBA00023136"/>
    </source>
</evidence>
<evidence type="ECO:0000256" key="3">
    <source>
        <dbReference type="ARBA" id="ARBA00022692"/>
    </source>
</evidence>
<keyword evidence="11" id="KW-1185">Reference proteome</keyword>
<feature type="transmembrane region" description="Helical" evidence="8">
    <location>
        <begin position="110"/>
        <end position="132"/>
    </location>
</feature>
<dbReference type="OrthoDB" id="537032at2759"/>
<protein>
    <submittedName>
        <fullName evidence="10">Putative longevity-assurance protein</fullName>
    </submittedName>
</protein>
<accession>G0S0S1</accession>
<feature type="region of interest" description="Disordered" evidence="7">
    <location>
        <begin position="389"/>
        <end position="421"/>
    </location>
</feature>
<evidence type="ECO:0000256" key="7">
    <source>
        <dbReference type="SAM" id="MobiDB-lite"/>
    </source>
</evidence>
<feature type="transmembrane region" description="Helical" evidence="8">
    <location>
        <begin position="357"/>
        <end position="378"/>
    </location>
</feature>
<evidence type="ECO:0000313" key="11">
    <source>
        <dbReference type="Proteomes" id="UP000008066"/>
    </source>
</evidence>
<feature type="transmembrane region" description="Helical" evidence="8">
    <location>
        <begin position="279"/>
        <end position="304"/>
    </location>
</feature>
<dbReference type="AlphaFoldDB" id="G0S0S1"/>
<comment type="subcellular location">
    <subcellularLocation>
        <location evidence="1">Membrane</location>
        <topology evidence="1">Multi-pass membrane protein</topology>
    </subcellularLocation>
</comment>
<feature type="transmembrane region" description="Helical" evidence="8">
    <location>
        <begin position="198"/>
        <end position="215"/>
    </location>
</feature>
<evidence type="ECO:0000259" key="9">
    <source>
        <dbReference type="PROSITE" id="PS50922"/>
    </source>
</evidence>
<evidence type="ECO:0000313" key="10">
    <source>
        <dbReference type="EMBL" id="EGS22631.1"/>
    </source>
</evidence>
<proteinExistence type="inferred from homology"/>
<evidence type="ECO:0000256" key="2">
    <source>
        <dbReference type="ARBA" id="ARBA00009808"/>
    </source>
</evidence>
<feature type="compositionally biased region" description="Polar residues" evidence="7">
    <location>
        <begin position="1"/>
        <end position="18"/>
    </location>
</feature>
<dbReference type="KEGG" id="cthr:CTHT_0011030"/>
<name>G0S0S1_CHATD</name>
<keyword evidence="5 6" id="KW-0472">Membrane</keyword>
<dbReference type="STRING" id="759272.G0S0S1"/>
<reference evidence="10 11" key="1">
    <citation type="journal article" date="2011" name="Cell">
        <title>Insight into structure and assembly of the nuclear pore complex by utilizing the genome of a eukaryotic thermophile.</title>
        <authorList>
            <person name="Amlacher S."/>
            <person name="Sarges P."/>
            <person name="Flemming D."/>
            <person name="van Noort V."/>
            <person name="Kunze R."/>
            <person name="Devos D.P."/>
            <person name="Arumugam M."/>
            <person name="Bork P."/>
            <person name="Hurt E."/>
        </authorList>
    </citation>
    <scope>NUCLEOTIDE SEQUENCE [LARGE SCALE GENOMIC DNA]</scope>
    <source>
        <strain evidence="11">DSM 1495 / CBS 144.50 / IMI 039719</strain>
    </source>
</reference>
<dbReference type="HOGENOM" id="CLU_028277_2_2_1"/>
<keyword evidence="3 6" id="KW-0812">Transmembrane</keyword>
<dbReference type="GO" id="GO:0050291">
    <property type="term" value="F:sphingosine N-acyltransferase activity"/>
    <property type="evidence" value="ECO:0007669"/>
    <property type="project" value="InterPro"/>
</dbReference>
<evidence type="ECO:0000256" key="6">
    <source>
        <dbReference type="PROSITE-ProRule" id="PRU00205"/>
    </source>
</evidence>
<dbReference type="InterPro" id="IPR016439">
    <property type="entry name" value="Lag1/Lac1-like"/>
</dbReference>
<keyword evidence="4 8" id="KW-1133">Transmembrane helix</keyword>
<sequence length="480" mass="54688">MTASPSSSKASNHGSAATSKKAPAVKGPIYKPDSGNVVLVRRAKRKNEGLMKRMAKWLVDNQINFSFNLLAVLFLVHGSGRVREHTDKYFNLSYYNPHTGKYGIGVDDGYPILFCIILFTLLRAATMDYVLAPFARSQGISKKKAVTRFSEQAWLMIYYGVFWPLGVYIYRHSPAYLNLRELWTGWPDRELDGIMKRYMLAQLAFWLQQLIVINIEERRKDHWQMFTHHIVTSTLIYASYRYGHTRVGNLILVLMDVVDIFLPAAKCLKYLGYNKLCDVMFGIFMVSWLIARHILYVMVCYSVWAHTPKIMPTGCFKGPAHALVGPLEPPANKGIFYLLDPLWDSDALVCYNKTVKWSFLSLLLILQALTIMWFSLIIRVAIKVLRGDGAEDSRSDDEGGEEEEGNEDEEEEEEFVYEEAQPLEEEVGVEEIDLKNWERRTGAKKRTGVVASTTAVSIPGHSDRKELLGRIGCEKQVTTD</sequence>
<feature type="domain" description="TLC" evidence="9">
    <location>
        <begin position="144"/>
        <end position="386"/>
    </location>
</feature>
<feature type="transmembrane region" description="Helical" evidence="8">
    <location>
        <begin position="153"/>
        <end position="170"/>
    </location>
</feature>
<feature type="transmembrane region" description="Helical" evidence="8">
    <location>
        <begin position="54"/>
        <end position="76"/>
    </location>
</feature>
<dbReference type="GeneID" id="18255141"/>
<evidence type="ECO:0000256" key="4">
    <source>
        <dbReference type="ARBA" id="ARBA00022989"/>
    </source>
</evidence>
<dbReference type="Proteomes" id="UP000008066">
    <property type="component" value="Unassembled WGS sequence"/>
</dbReference>
<evidence type="ECO:0000256" key="1">
    <source>
        <dbReference type="ARBA" id="ARBA00004141"/>
    </source>
</evidence>
<dbReference type="SMART" id="SM00724">
    <property type="entry name" value="TLC"/>
    <property type="match status" value="1"/>
</dbReference>
<dbReference type="GO" id="GO:0046513">
    <property type="term" value="P:ceramide biosynthetic process"/>
    <property type="evidence" value="ECO:0007669"/>
    <property type="project" value="InterPro"/>
</dbReference>
<dbReference type="RefSeq" id="XP_006691623.1">
    <property type="nucleotide sequence ID" value="XM_006691560.1"/>
</dbReference>
<dbReference type="PANTHER" id="PTHR12560:SF0">
    <property type="entry name" value="LD18904P"/>
    <property type="match status" value="1"/>
</dbReference>
<dbReference type="eggNOG" id="KOG1607">
    <property type="taxonomic scope" value="Eukaryota"/>
</dbReference>
<feature type="region of interest" description="Disordered" evidence="7">
    <location>
        <begin position="1"/>
        <end position="28"/>
    </location>
</feature>
<comment type="similarity">
    <text evidence="2">Belongs to the sphingosine N-acyltransferase family.</text>
</comment>
<dbReference type="InterPro" id="IPR006634">
    <property type="entry name" value="TLC-dom"/>
</dbReference>
<feature type="compositionally biased region" description="Acidic residues" evidence="7">
    <location>
        <begin position="398"/>
        <end position="421"/>
    </location>
</feature>
<dbReference type="Pfam" id="PF03798">
    <property type="entry name" value="TRAM_LAG1_CLN8"/>
    <property type="match status" value="1"/>
</dbReference>
<dbReference type="OMA" id="KFFHLSY"/>
<organism evidence="11">
    <name type="scientific">Chaetomium thermophilum (strain DSM 1495 / CBS 144.50 / IMI 039719)</name>
    <name type="common">Thermochaetoides thermophila</name>
    <dbReference type="NCBI Taxonomy" id="759272"/>
    <lineage>
        <taxon>Eukaryota</taxon>
        <taxon>Fungi</taxon>
        <taxon>Dikarya</taxon>
        <taxon>Ascomycota</taxon>
        <taxon>Pezizomycotina</taxon>
        <taxon>Sordariomycetes</taxon>
        <taxon>Sordariomycetidae</taxon>
        <taxon>Sordariales</taxon>
        <taxon>Chaetomiaceae</taxon>
        <taxon>Thermochaetoides</taxon>
    </lineage>
</organism>
<dbReference type="EMBL" id="GL988039">
    <property type="protein sequence ID" value="EGS22631.1"/>
    <property type="molecule type" value="Genomic_DNA"/>
</dbReference>
<dbReference type="GO" id="GO:0016020">
    <property type="term" value="C:membrane"/>
    <property type="evidence" value="ECO:0007669"/>
    <property type="project" value="UniProtKB-SubCell"/>
</dbReference>
<evidence type="ECO:0000256" key="8">
    <source>
        <dbReference type="SAM" id="Phobius"/>
    </source>
</evidence>
<dbReference type="PANTHER" id="PTHR12560">
    <property type="entry name" value="LONGEVITY ASSURANCE FACTOR 1 LAG1"/>
    <property type="match status" value="1"/>
</dbReference>
<dbReference type="PROSITE" id="PS50922">
    <property type="entry name" value="TLC"/>
    <property type="match status" value="1"/>
</dbReference>